<reference evidence="6 7" key="1">
    <citation type="submission" date="2023-08" db="EMBL/GenBank/DDBJ databases">
        <title>A Necator americanus chromosomal reference genome.</title>
        <authorList>
            <person name="Ilik V."/>
            <person name="Petrzelkova K.J."/>
            <person name="Pardy F."/>
            <person name="Fuh T."/>
            <person name="Niatou-Singa F.S."/>
            <person name="Gouil Q."/>
            <person name="Baker L."/>
            <person name="Ritchie M.E."/>
            <person name="Jex A.R."/>
            <person name="Gazzola D."/>
            <person name="Li H."/>
            <person name="Toshio Fujiwara R."/>
            <person name="Zhan B."/>
            <person name="Aroian R.V."/>
            <person name="Pafco B."/>
            <person name="Schwarz E.M."/>
        </authorList>
    </citation>
    <scope>NUCLEOTIDE SEQUENCE [LARGE SCALE GENOMIC DNA]</scope>
    <source>
        <strain evidence="6 7">Aroian</strain>
        <tissue evidence="6">Whole animal</tissue>
    </source>
</reference>
<accession>A0ABR1EAD4</accession>
<dbReference type="Proteomes" id="UP001303046">
    <property type="component" value="Unassembled WGS sequence"/>
</dbReference>
<dbReference type="PROSITE" id="PS00214">
    <property type="entry name" value="FABP"/>
    <property type="match status" value="1"/>
</dbReference>
<dbReference type="InterPro" id="IPR000566">
    <property type="entry name" value="Lipocln_cytosolic_FA-bd_dom"/>
</dbReference>
<dbReference type="Gene3D" id="2.40.128.20">
    <property type="match status" value="1"/>
</dbReference>
<keyword evidence="4" id="KW-0812">Transmembrane</keyword>
<keyword evidence="4" id="KW-0472">Membrane</keyword>
<evidence type="ECO:0000256" key="3">
    <source>
        <dbReference type="RuleBase" id="RU003696"/>
    </source>
</evidence>
<dbReference type="InterPro" id="IPR012674">
    <property type="entry name" value="Calycin"/>
</dbReference>
<evidence type="ECO:0000256" key="4">
    <source>
        <dbReference type="SAM" id="Phobius"/>
    </source>
</evidence>
<dbReference type="CDD" id="cd00742">
    <property type="entry name" value="FABP"/>
    <property type="match status" value="1"/>
</dbReference>
<organism evidence="6 7">
    <name type="scientific">Necator americanus</name>
    <name type="common">Human hookworm</name>
    <dbReference type="NCBI Taxonomy" id="51031"/>
    <lineage>
        <taxon>Eukaryota</taxon>
        <taxon>Metazoa</taxon>
        <taxon>Ecdysozoa</taxon>
        <taxon>Nematoda</taxon>
        <taxon>Chromadorea</taxon>
        <taxon>Rhabditida</taxon>
        <taxon>Rhabditina</taxon>
        <taxon>Rhabditomorpha</taxon>
        <taxon>Strongyloidea</taxon>
        <taxon>Ancylostomatidae</taxon>
        <taxon>Bunostominae</taxon>
        <taxon>Necator</taxon>
    </lineage>
</organism>
<dbReference type="InterPro" id="IPR000463">
    <property type="entry name" value="Fatty_acid-bd"/>
</dbReference>
<gene>
    <name evidence="6" type="primary">Necator_chrV.g21089</name>
    <name evidence="6" type="ORF">RB195_016296</name>
</gene>
<evidence type="ECO:0000256" key="1">
    <source>
        <dbReference type="ARBA" id="ARBA00008390"/>
    </source>
</evidence>
<evidence type="ECO:0000313" key="6">
    <source>
        <dbReference type="EMBL" id="KAK6758986.1"/>
    </source>
</evidence>
<dbReference type="EMBL" id="JAVFWL010000005">
    <property type="protein sequence ID" value="KAK6758986.1"/>
    <property type="molecule type" value="Genomic_DNA"/>
</dbReference>
<comment type="caution">
    <text evidence="6">The sequence shown here is derived from an EMBL/GenBank/DDBJ whole genome shotgun (WGS) entry which is preliminary data.</text>
</comment>
<keyword evidence="2" id="KW-0446">Lipid-binding</keyword>
<keyword evidence="3" id="KW-0813">Transport</keyword>
<evidence type="ECO:0000256" key="2">
    <source>
        <dbReference type="ARBA" id="ARBA00023121"/>
    </source>
</evidence>
<evidence type="ECO:0000313" key="7">
    <source>
        <dbReference type="Proteomes" id="UP001303046"/>
    </source>
</evidence>
<protein>
    <recommendedName>
        <fullName evidence="5">Cytosolic fatty-acid binding proteins domain-containing protein</fullName>
    </recommendedName>
</protein>
<sequence length="181" mass="20454">MTDGVSLYFYVFIVCAIFSALLFCTRCCNVLPVRAKRCITNPDMPVEQDILGKWTFVSSDNFEAYLKEAGVGMMTRKIAANLKPTLEFVKEGDTITMTSVSTFKTYVTKFKIGVTFDEKTGDGRDVSQTYTVENDRLVLDEKGKNGGSDSRIERYIQDGKLYIVCECNGVKSTRIYERMTE</sequence>
<dbReference type="Pfam" id="PF00061">
    <property type="entry name" value="Lipocalin"/>
    <property type="match status" value="1"/>
</dbReference>
<dbReference type="PRINTS" id="PR00178">
    <property type="entry name" value="FATTYACIDBP"/>
</dbReference>
<evidence type="ECO:0000259" key="5">
    <source>
        <dbReference type="PROSITE" id="PS00214"/>
    </source>
</evidence>
<keyword evidence="7" id="KW-1185">Reference proteome</keyword>
<dbReference type="InterPro" id="IPR031259">
    <property type="entry name" value="ILBP"/>
</dbReference>
<keyword evidence="4" id="KW-1133">Transmembrane helix</keyword>
<comment type="similarity">
    <text evidence="1 3">Belongs to the calycin superfamily. Fatty-acid binding protein (FABP) family.</text>
</comment>
<feature type="transmembrane region" description="Helical" evidence="4">
    <location>
        <begin position="6"/>
        <end position="24"/>
    </location>
</feature>
<dbReference type="PANTHER" id="PTHR11955">
    <property type="entry name" value="FATTY ACID BINDING PROTEIN"/>
    <property type="match status" value="1"/>
</dbReference>
<name>A0ABR1EAD4_NECAM</name>
<proteinExistence type="inferred from homology"/>
<feature type="domain" description="Cytosolic fatty-acid binding proteins" evidence="5">
    <location>
        <begin position="52"/>
        <end position="69"/>
    </location>
</feature>
<dbReference type="SUPFAM" id="SSF50814">
    <property type="entry name" value="Lipocalins"/>
    <property type="match status" value="1"/>
</dbReference>